<evidence type="ECO:0000256" key="4">
    <source>
        <dbReference type="ARBA" id="ARBA00022475"/>
    </source>
</evidence>
<dbReference type="InterPro" id="IPR050388">
    <property type="entry name" value="ABC_Ni/Peptide_Import"/>
</dbReference>
<evidence type="ECO:0000256" key="8">
    <source>
        <dbReference type="SAM" id="MobiDB-lite"/>
    </source>
</evidence>
<name>A0A9D2EF44_9MICO</name>
<dbReference type="InterPro" id="IPR003593">
    <property type="entry name" value="AAA+_ATPase"/>
</dbReference>
<dbReference type="SUPFAM" id="SSF52540">
    <property type="entry name" value="P-loop containing nucleoside triphosphate hydrolases"/>
    <property type="match status" value="1"/>
</dbReference>
<dbReference type="InterPro" id="IPR017871">
    <property type="entry name" value="ABC_transporter-like_CS"/>
</dbReference>
<reference evidence="10" key="2">
    <citation type="submission" date="2021-04" db="EMBL/GenBank/DDBJ databases">
        <authorList>
            <person name="Gilroy R."/>
        </authorList>
    </citation>
    <scope>NUCLEOTIDE SEQUENCE</scope>
    <source>
        <strain evidence="10">ChiGjej4B4-7305</strain>
    </source>
</reference>
<dbReference type="Pfam" id="PF08352">
    <property type="entry name" value="oligo_HPY"/>
    <property type="match status" value="1"/>
</dbReference>
<dbReference type="GO" id="GO:0005524">
    <property type="term" value="F:ATP binding"/>
    <property type="evidence" value="ECO:0007669"/>
    <property type="project" value="UniProtKB-KW"/>
</dbReference>
<dbReference type="GO" id="GO:0016887">
    <property type="term" value="F:ATP hydrolysis activity"/>
    <property type="evidence" value="ECO:0007669"/>
    <property type="project" value="InterPro"/>
</dbReference>
<keyword evidence="7" id="KW-0472">Membrane</keyword>
<keyword evidence="5" id="KW-0547">Nucleotide-binding</keyword>
<keyword evidence="6 10" id="KW-0067">ATP-binding</keyword>
<dbReference type="GO" id="GO:0005886">
    <property type="term" value="C:plasma membrane"/>
    <property type="evidence" value="ECO:0007669"/>
    <property type="project" value="UniProtKB-SubCell"/>
</dbReference>
<accession>A0A9D2EF44</accession>
<dbReference type="SMART" id="SM00382">
    <property type="entry name" value="AAA"/>
    <property type="match status" value="1"/>
</dbReference>
<dbReference type="Pfam" id="PF00005">
    <property type="entry name" value="ABC_tran"/>
    <property type="match status" value="1"/>
</dbReference>
<sequence>MTQPQGTAEMGRSADPGPMIDIRNLSLTGTGGVRILDDVSLSFRTGETLGLLGESGSGKSMTALAILGLLPRGVHVESGSITVAGTDVVGASEATLRRLRASTLGMVFQDPTSALDPTMKVGIQITEAGRRNGSLSRSEANAQAVDLLSRVEISDPHERADLYPHQMSGGMRQRAVIAMALAGNPTVILADEPTTALDATVQGKILDLLTTLKDEQGLGLLLISHDLRVLSHVADRVVVMYAGRIVETGPTDQVLSQPQHWYTSALIDSIPSVRSTRRVRPIGGTPASPATRPSGCPFHPRCAAATAICSEKMPDTTVSETPSGPRTLACHHPKGLTDDAHSH</sequence>
<comment type="caution">
    <text evidence="10">The sequence shown here is derived from an EMBL/GenBank/DDBJ whole genome shotgun (WGS) entry which is preliminary data.</text>
</comment>
<dbReference type="PROSITE" id="PS50893">
    <property type="entry name" value="ABC_TRANSPORTER_2"/>
    <property type="match status" value="1"/>
</dbReference>
<keyword evidence="3" id="KW-0813">Transport</keyword>
<dbReference type="FunFam" id="3.40.50.300:FF:000016">
    <property type="entry name" value="Oligopeptide ABC transporter ATP-binding component"/>
    <property type="match status" value="1"/>
</dbReference>
<feature type="domain" description="ABC transporter" evidence="9">
    <location>
        <begin position="20"/>
        <end position="267"/>
    </location>
</feature>
<gene>
    <name evidence="10" type="ORF">H9815_10340</name>
</gene>
<dbReference type="AlphaFoldDB" id="A0A9D2EF44"/>
<dbReference type="NCBIfam" id="TIGR01727">
    <property type="entry name" value="oligo_HPY"/>
    <property type="match status" value="1"/>
</dbReference>
<dbReference type="CDD" id="cd03257">
    <property type="entry name" value="ABC_NikE_OppD_transporters"/>
    <property type="match status" value="1"/>
</dbReference>
<dbReference type="PROSITE" id="PS00211">
    <property type="entry name" value="ABC_TRANSPORTER_1"/>
    <property type="match status" value="1"/>
</dbReference>
<comment type="subcellular location">
    <subcellularLocation>
        <location evidence="1">Cell membrane</location>
        <topology evidence="1">Peripheral membrane protein</topology>
    </subcellularLocation>
</comment>
<proteinExistence type="inferred from homology"/>
<evidence type="ECO:0000313" key="11">
    <source>
        <dbReference type="Proteomes" id="UP000824037"/>
    </source>
</evidence>
<dbReference type="InterPro" id="IPR027417">
    <property type="entry name" value="P-loop_NTPase"/>
</dbReference>
<organism evidence="10 11">
    <name type="scientific">Candidatus Ruania gallistercoris</name>
    <dbReference type="NCBI Taxonomy" id="2838746"/>
    <lineage>
        <taxon>Bacteria</taxon>
        <taxon>Bacillati</taxon>
        <taxon>Actinomycetota</taxon>
        <taxon>Actinomycetes</taxon>
        <taxon>Micrococcales</taxon>
        <taxon>Ruaniaceae</taxon>
        <taxon>Ruania</taxon>
    </lineage>
</organism>
<evidence type="ECO:0000256" key="5">
    <source>
        <dbReference type="ARBA" id="ARBA00022741"/>
    </source>
</evidence>
<protein>
    <submittedName>
        <fullName evidence="10">ABC transporter ATP-binding protein</fullName>
    </submittedName>
</protein>
<dbReference type="EMBL" id="DXBY01000172">
    <property type="protein sequence ID" value="HIZ36167.1"/>
    <property type="molecule type" value="Genomic_DNA"/>
</dbReference>
<dbReference type="Proteomes" id="UP000824037">
    <property type="component" value="Unassembled WGS sequence"/>
</dbReference>
<feature type="region of interest" description="Disordered" evidence="8">
    <location>
        <begin position="315"/>
        <end position="343"/>
    </location>
</feature>
<evidence type="ECO:0000256" key="3">
    <source>
        <dbReference type="ARBA" id="ARBA00022448"/>
    </source>
</evidence>
<dbReference type="Gene3D" id="3.40.50.300">
    <property type="entry name" value="P-loop containing nucleotide triphosphate hydrolases"/>
    <property type="match status" value="1"/>
</dbReference>
<evidence type="ECO:0000256" key="7">
    <source>
        <dbReference type="ARBA" id="ARBA00023136"/>
    </source>
</evidence>
<dbReference type="PANTHER" id="PTHR43297:SF2">
    <property type="entry name" value="DIPEPTIDE TRANSPORT ATP-BINDING PROTEIN DPPD"/>
    <property type="match status" value="1"/>
</dbReference>
<evidence type="ECO:0000256" key="6">
    <source>
        <dbReference type="ARBA" id="ARBA00022840"/>
    </source>
</evidence>
<dbReference type="InterPro" id="IPR013563">
    <property type="entry name" value="Oligopep_ABC_C"/>
</dbReference>
<dbReference type="PANTHER" id="PTHR43297">
    <property type="entry name" value="OLIGOPEPTIDE TRANSPORT ATP-BINDING PROTEIN APPD"/>
    <property type="match status" value="1"/>
</dbReference>
<evidence type="ECO:0000256" key="2">
    <source>
        <dbReference type="ARBA" id="ARBA00005417"/>
    </source>
</evidence>
<dbReference type="InterPro" id="IPR003439">
    <property type="entry name" value="ABC_transporter-like_ATP-bd"/>
</dbReference>
<evidence type="ECO:0000256" key="1">
    <source>
        <dbReference type="ARBA" id="ARBA00004202"/>
    </source>
</evidence>
<comment type="similarity">
    <text evidence="2">Belongs to the ABC transporter superfamily.</text>
</comment>
<keyword evidence="4" id="KW-1003">Cell membrane</keyword>
<reference evidence="10" key="1">
    <citation type="journal article" date="2021" name="PeerJ">
        <title>Extensive microbial diversity within the chicken gut microbiome revealed by metagenomics and culture.</title>
        <authorList>
            <person name="Gilroy R."/>
            <person name="Ravi A."/>
            <person name="Getino M."/>
            <person name="Pursley I."/>
            <person name="Horton D.L."/>
            <person name="Alikhan N.F."/>
            <person name="Baker D."/>
            <person name="Gharbi K."/>
            <person name="Hall N."/>
            <person name="Watson M."/>
            <person name="Adriaenssens E.M."/>
            <person name="Foster-Nyarko E."/>
            <person name="Jarju S."/>
            <person name="Secka A."/>
            <person name="Antonio M."/>
            <person name="Oren A."/>
            <person name="Chaudhuri R.R."/>
            <person name="La Ragione R."/>
            <person name="Hildebrand F."/>
            <person name="Pallen M.J."/>
        </authorList>
    </citation>
    <scope>NUCLEOTIDE SEQUENCE</scope>
    <source>
        <strain evidence="10">ChiGjej4B4-7305</strain>
    </source>
</reference>
<evidence type="ECO:0000259" key="9">
    <source>
        <dbReference type="PROSITE" id="PS50893"/>
    </source>
</evidence>
<evidence type="ECO:0000313" key="10">
    <source>
        <dbReference type="EMBL" id="HIZ36167.1"/>
    </source>
</evidence>
<dbReference type="GO" id="GO:0015833">
    <property type="term" value="P:peptide transport"/>
    <property type="evidence" value="ECO:0007669"/>
    <property type="project" value="InterPro"/>
</dbReference>